<sequence length="195" mass="23233">MLERILENEFKISEGDQEFTEVMEIFNLRQSEFHDSIALLNAWIFTCKKHIESTGENIKLRLNELSFRKHLIEVSLDQIICKYNLNDIKDLLNIETTISDEELDNNYIWFKESPHRGMIFRGKFELEFFKIFLMKIIEDRNKKDDRKIFQSKSKVSLNVETNILTTLSIYAETPEDLYDYIEKIWNCEKSIVSSA</sequence>
<dbReference type="InterPro" id="IPR029492">
    <property type="entry name" value="DUF4435"/>
</dbReference>
<dbReference type="AlphaFoldDB" id="A0A0A1MM23"/>
<evidence type="ECO:0000313" key="3">
    <source>
        <dbReference type="Proteomes" id="UP000040453"/>
    </source>
</evidence>
<gene>
    <name evidence="2" type="ORF">BN997_00536</name>
</gene>
<accession>A0A0A1MM23</accession>
<dbReference type="Proteomes" id="UP000040453">
    <property type="component" value="Unassembled WGS sequence"/>
</dbReference>
<evidence type="ECO:0000259" key="1">
    <source>
        <dbReference type="Pfam" id="PF14491"/>
    </source>
</evidence>
<keyword evidence="3" id="KW-1185">Reference proteome</keyword>
<organism evidence="2 3">
    <name type="scientific">Oceanobacillus oncorhynchi</name>
    <dbReference type="NCBI Taxonomy" id="545501"/>
    <lineage>
        <taxon>Bacteria</taxon>
        <taxon>Bacillati</taxon>
        <taxon>Bacillota</taxon>
        <taxon>Bacilli</taxon>
        <taxon>Bacillales</taxon>
        <taxon>Bacillaceae</taxon>
        <taxon>Oceanobacillus</taxon>
    </lineage>
</organism>
<dbReference type="OrthoDB" id="2083140at2"/>
<protein>
    <recommendedName>
        <fullName evidence="1">DUF4435 domain-containing protein</fullName>
    </recommendedName>
</protein>
<feature type="domain" description="DUF4435" evidence="1">
    <location>
        <begin position="2"/>
        <end position="144"/>
    </location>
</feature>
<reference evidence="2 3" key="1">
    <citation type="submission" date="2014-11" db="EMBL/GenBank/DDBJ databases">
        <authorList>
            <person name="Urmite Genomes Urmite Genomes"/>
        </authorList>
    </citation>
    <scope>NUCLEOTIDE SEQUENCE [LARGE SCALE GENOMIC DNA]</scope>
    <source>
        <strain evidence="2 3">Oc5</strain>
    </source>
</reference>
<dbReference type="Pfam" id="PF14491">
    <property type="entry name" value="DUF4435"/>
    <property type="match status" value="1"/>
</dbReference>
<proteinExistence type="predicted"/>
<name>A0A0A1MM23_9BACI</name>
<evidence type="ECO:0000313" key="2">
    <source>
        <dbReference type="EMBL" id="CEI80727.1"/>
    </source>
</evidence>
<dbReference type="EMBL" id="CDGG01000001">
    <property type="protein sequence ID" value="CEI80727.1"/>
    <property type="molecule type" value="Genomic_DNA"/>
</dbReference>